<dbReference type="AlphaFoldDB" id="A0A1S2L9K1"/>
<protein>
    <submittedName>
        <fullName evidence="2">Uncharacterized protein</fullName>
    </submittedName>
</protein>
<feature type="coiled-coil region" evidence="1">
    <location>
        <begin position="87"/>
        <end position="114"/>
    </location>
</feature>
<dbReference type="EMBL" id="LQXD01000157">
    <property type="protein sequence ID" value="OIJ09036.1"/>
    <property type="molecule type" value="Genomic_DNA"/>
</dbReference>
<evidence type="ECO:0000256" key="1">
    <source>
        <dbReference type="SAM" id="Coils"/>
    </source>
</evidence>
<reference evidence="3 4" key="3">
    <citation type="journal article" date="2019" name="Int. J. Syst. Evol. Microbiol.">
        <title>Anaerobacillus isosaccharinicus sp. nov., an alkaliphilic bacterium which degrades isosaccharinic acid.</title>
        <authorList>
            <person name="Bassil N.M."/>
            <person name="Lloyd J.R."/>
        </authorList>
    </citation>
    <scope>NUCLEOTIDE SEQUENCE [LARGE SCALE GENOMIC DNA]</scope>
    <source>
        <strain evidence="3 4">NB2006</strain>
    </source>
</reference>
<evidence type="ECO:0000313" key="3">
    <source>
        <dbReference type="EMBL" id="QOY38790.1"/>
    </source>
</evidence>
<reference evidence="3 4" key="2">
    <citation type="journal article" date="2017" name="Genome Announc.">
        <title>Draft Genome Sequences of Four Alkaliphilic Bacteria Belonging to the Anaerobacillus Genus.</title>
        <authorList>
            <person name="Bassil N.M."/>
            <person name="Lloyd J.R."/>
        </authorList>
    </citation>
    <scope>NUCLEOTIDE SEQUENCE [LARGE SCALE GENOMIC DNA]</scope>
    <source>
        <strain evidence="3 4">NB2006</strain>
    </source>
</reference>
<dbReference type="EMBL" id="CP063356">
    <property type="protein sequence ID" value="QOY38790.1"/>
    <property type="molecule type" value="Genomic_DNA"/>
</dbReference>
<dbReference type="Proteomes" id="UP000180175">
    <property type="component" value="Chromosome"/>
</dbReference>
<evidence type="ECO:0000313" key="4">
    <source>
        <dbReference type="Proteomes" id="UP000180175"/>
    </source>
</evidence>
<keyword evidence="1" id="KW-0175">Coiled coil</keyword>
<dbReference type="RefSeq" id="WP_071318373.1">
    <property type="nucleotide sequence ID" value="NZ_CP063356.2"/>
</dbReference>
<gene>
    <name evidence="3" type="ORF">AWH56_005205</name>
    <name evidence="2" type="ORF">AWH56_18145</name>
</gene>
<name>A0A1S2L9K1_9BACI</name>
<dbReference type="InterPro" id="IPR029035">
    <property type="entry name" value="DHS-like_NAD/FAD-binding_dom"/>
</dbReference>
<reference evidence="2 4" key="1">
    <citation type="submission" date="2016-10" db="EMBL/GenBank/DDBJ databases">
        <title>Draft genome sequences of four alkaliphilic bacteria belonging to the Anaerobacillus genus.</title>
        <authorList>
            <person name="Bassil N.M."/>
            <person name="Lloyd J.R."/>
        </authorList>
    </citation>
    <scope>NUCLEOTIDE SEQUENCE [LARGE SCALE GENOMIC DNA]</scope>
    <source>
        <strain evidence="2 4">NB2006</strain>
    </source>
</reference>
<dbReference type="SUPFAM" id="SSF52467">
    <property type="entry name" value="DHS-like NAD/FAD-binding domain"/>
    <property type="match status" value="1"/>
</dbReference>
<proteinExistence type="predicted"/>
<dbReference type="KEGG" id="aia:AWH56_005205"/>
<reference evidence="3" key="4">
    <citation type="submission" date="2020-10" db="EMBL/GenBank/DDBJ databases">
        <authorList>
            <person name="Bassil N.M."/>
            <person name="Lloyd J.R."/>
        </authorList>
    </citation>
    <scope>NUCLEOTIDE SEQUENCE</scope>
    <source>
        <strain evidence="3">NB2006</strain>
    </source>
</reference>
<dbReference type="OrthoDB" id="2974619at2"/>
<evidence type="ECO:0000313" key="2">
    <source>
        <dbReference type="EMBL" id="OIJ09036.1"/>
    </source>
</evidence>
<organism evidence="2 4">
    <name type="scientific">Anaerobacillus isosaccharinicus</name>
    <dbReference type="NCBI Taxonomy" id="1532552"/>
    <lineage>
        <taxon>Bacteria</taxon>
        <taxon>Bacillati</taxon>
        <taxon>Bacillota</taxon>
        <taxon>Bacilli</taxon>
        <taxon>Bacillales</taxon>
        <taxon>Bacillaceae</taxon>
        <taxon>Anaerobacillus</taxon>
    </lineage>
</organism>
<keyword evidence="4" id="KW-1185">Reference proteome</keyword>
<accession>A0A1S2L9K1</accession>
<sequence>MADMKSCEGKITTLECMECGCRETFTERQFTFTDGLRCGICSGPVKPVATKPGEEVNNRRLNKGPKKKISVGTITVDIDVSNAIKGLKAVQREAKKATRALKEVEEMKLKYRGNE</sequence>